<protein>
    <submittedName>
        <fullName evidence="3">Por secretion system C-terminal sorting domain-containing protein</fullName>
    </submittedName>
</protein>
<evidence type="ECO:0000259" key="2">
    <source>
        <dbReference type="PROSITE" id="PS50093"/>
    </source>
</evidence>
<dbReference type="InterPro" id="IPR000601">
    <property type="entry name" value="PKD_dom"/>
</dbReference>
<keyword evidence="1" id="KW-0732">Signal</keyword>
<dbReference type="PROSITE" id="PS50093">
    <property type="entry name" value="PKD"/>
    <property type="match status" value="1"/>
</dbReference>
<dbReference type="InterPro" id="IPR035986">
    <property type="entry name" value="PKD_dom_sf"/>
</dbReference>
<name>A0A1I5GDJ1_9FLAO</name>
<accession>A0A1I5GDJ1</accession>
<proteinExistence type="predicted"/>
<dbReference type="Proteomes" id="UP000199036">
    <property type="component" value="Unassembled WGS sequence"/>
</dbReference>
<dbReference type="RefSeq" id="WP_091526335.1">
    <property type="nucleotide sequence ID" value="NZ_FOVI01000039.1"/>
</dbReference>
<dbReference type="SMART" id="SM00089">
    <property type="entry name" value="PKD"/>
    <property type="match status" value="2"/>
</dbReference>
<feature type="domain" description="PKD" evidence="2">
    <location>
        <begin position="171"/>
        <end position="217"/>
    </location>
</feature>
<dbReference type="InterPro" id="IPR022409">
    <property type="entry name" value="PKD/Chitinase_dom"/>
</dbReference>
<dbReference type="Pfam" id="PF18911">
    <property type="entry name" value="PKD_4"/>
    <property type="match status" value="1"/>
</dbReference>
<dbReference type="InterPro" id="IPR013783">
    <property type="entry name" value="Ig-like_fold"/>
</dbReference>
<gene>
    <name evidence="3" type="ORF">SAMN05421741_13912</name>
</gene>
<reference evidence="4" key="1">
    <citation type="submission" date="2016-10" db="EMBL/GenBank/DDBJ databases">
        <authorList>
            <person name="Varghese N."/>
            <person name="Submissions S."/>
        </authorList>
    </citation>
    <scope>NUCLEOTIDE SEQUENCE [LARGE SCALE GENOMIC DNA]</scope>
    <source>
        <strain evidence="4">DS-12</strain>
    </source>
</reference>
<evidence type="ECO:0000313" key="4">
    <source>
        <dbReference type="Proteomes" id="UP000199036"/>
    </source>
</evidence>
<dbReference type="Gene3D" id="2.60.40.10">
    <property type="entry name" value="Immunoglobulins"/>
    <property type="match status" value="1"/>
</dbReference>
<dbReference type="CDD" id="cd00146">
    <property type="entry name" value="PKD"/>
    <property type="match status" value="1"/>
</dbReference>
<sequence length="1662" mass="179591">MTKTTNPPIRALGIILMFLLSLGIKAQTANNPVLTWDQEVGCIEYDDKGERGNQTTYVDLLENIQEGKCIRFCEESVVHYTFTANNIQHVNWQATGGTVQPGSTNNNAAVQWGSSGNGNLTLTVTYINNSVEVLSVCVEKIAKPIARFLIDGVDPKQREFCVDTVISFDNLSTENNGSAIVSYLWDFGDGTYSNTFEPSHAYTNPGVYTVFLTVTNSCNCSDVFKMQIRITKEKVVPIECASVVCENSRQRYSVNDGCGGDWKVIGGDIVANNGTSIEVVWNQVDPADGFGYVSYLSRCSCPFWNTVKIPVILKQAKIKGPDVFCEGKQGRFTLPQWPTTDFIWAIDGNEYHPMLVLTDQRNEIVIDGMTPGTYTLSVRYRNTLIDGGKCGGEAKMQFKVVENVEIVTDEPLTVCTGETRNFSSHNGMPVSWEISLGGTGVHTAFGPGTSYTFNTGGVYVVTANNNGCISDPVVVDVIAKPVLTGTISGPPNVCLNVPYTYEISENEPGAIYVWSVSSGTGAVVGSNAGTQADFTFASPTATIQVVKQIVKNGVTCESDPVYFDVSQIVVTPTIINNSGLSMFCPSSIYTFTANTGGVDVDLIQWELQPSNFGNIISGANDGVVTIGLNEASTTLSGTLILKVIKCNTGFSYPFTINLLDNLTIDIGTIGTICPTEPFNVPLTFTPAGISGGTLEFYYNDTNMYSTAFAGNGSYTVPQNFVPSSSGSVTGNLTVKWVNPNGCTTTIVAHQQVTVLPLNTVELFNNGSNVICPANTYTRMLEATFSTGITSSSNFIWYYNGSPIPVAGIPNTPELTLTNINGYFQGTGEYYVMVKDVNDCWITSNKIYLYQDCSTVDPGGPGSGCSLGFNPTPTLTYNWLDCDNVKIDAAYNTALTNIAYFGWESATPGAVVDPGNTISTANVNITKVGIYKIRLKVRYNGCPDTFTQIVEVRKHYEPILRYSVTCDGNNLYTIKLMNNSKMFNINPDLVTLQYLYGGSVIGTNVQQVTLTGMAPGTYTYKLRLSTGQTTTNGTPIPDCEIEETIVIDGPPALNFTIPNGNTYCANDPVTLRLPVSTMLPGYSYRWRFNFTSYVASSVDTEISFAENASGSQDIFLEVTNQYGCTFTSPAKTVTINVANFTVGDILPDPADFCEGSAVPLTYSGPQTPGDIIWMRDNVQVGTGLSYLPTQSGSYWPVLIDANTNCKSYIMAAHARSYKLRKPPFASISGSTSVCYGENTTLTGIFTDTGIEHRWALNGTPIAGTMGSWVAGNTNLTLDLNGLTPGSYDFSFETRYVTDTGCTNSFTVTVVAHPQVAAPVISYNIHDCQPYTLRLTASGPAAGTYNWSNGMIGQTIYVTQGGAYSVTYTAPTGCTATGYIQAPHNPERALWVVPSGCYTMCLNNGEYLLGPLGIYEGYEWTINGATSQSGSNTYIPNQTITMAGYYQLNVSQMGCTFSSKTPHITAGKDCGVKPCKFSGGIRSIKAIPGGIYELSVFITNPYTTPITVNISSLNGYGTYSPATVTLNPGGNLVNPLYFYPNSSFTPGVPDGLILQTADCMDVWDFRFPNQYYPKAAAVVVEPQLVLSPNPAYETTAVNYKLGTEYQNAQSITLYDVTGVQRVKRTVSGKQGEVTLNVSNLAPGTYMVNLAADGKRIAQQKLIKK</sequence>
<dbReference type="InterPro" id="IPR026444">
    <property type="entry name" value="Secre_tail"/>
</dbReference>
<dbReference type="OrthoDB" id="8913664at2"/>
<keyword evidence="4" id="KW-1185">Reference proteome</keyword>
<dbReference type="SUPFAM" id="SSF49299">
    <property type="entry name" value="PKD domain"/>
    <property type="match status" value="2"/>
</dbReference>
<dbReference type="Pfam" id="PF18962">
    <property type="entry name" value="Por_Secre_tail"/>
    <property type="match status" value="1"/>
</dbReference>
<evidence type="ECO:0000313" key="3">
    <source>
        <dbReference type="EMBL" id="SFO33923.1"/>
    </source>
</evidence>
<organism evidence="3 4">
    <name type="scientific">Paenimyroides ummariense</name>
    <dbReference type="NCBI Taxonomy" id="913024"/>
    <lineage>
        <taxon>Bacteria</taxon>
        <taxon>Pseudomonadati</taxon>
        <taxon>Bacteroidota</taxon>
        <taxon>Flavobacteriia</taxon>
        <taxon>Flavobacteriales</taxon>
        <taxon>Flavobacteriaceae</taxon>
        <taxon>Paenimyroides</taxon>
    </lineage>
</organism>
<evidence type="ECO:0000256" key="1">
    <source>
        <dbReference type="ARBA" id="ARBA00022729"/>
    </source>
</evidence>
<dbReference type="NCBIfam" id="TIGR04183">
    <property type="entry name" value="Por_Secre_tail"/>
    <property type="match status" value="1"/>
</dbReference>
<dbReference type="STRING" id="913024.SAMN05421741_13912"/>
<dbReference type="EMBL" id="FOVI01000039">
    <property type="protein sequence ID" value="SFO33923.1"/>
    <property type="molecule type" value="Genomic_DNA"/>
</dbReference>